<sequence length="136" mass="14926">MMKPMGTEQTTFPQFISAGHILTNIIRTDVSSWLSRPDGAGWNVARAVARPGLPTACEGSVGTDNFSDDLWEASVAAGLDMRFIQRAQRPSLLAIVYMTGPPTYYYVGENGADLTFDPSNLPQGWMERAKWVHFGA</sequence>
<dbReference type="Proteomes" id="UP000054851">
    <property type="component" value="Unassembled WGS sequence"/>
</dbReference>
<evidence type="ECO:0000259" key="1">
    <source>
        <dbReference type="Pfam" id="PF00294"/>
    </source>
</evidence>
<dbReference type="Pfam" id="PF00294">
    <property type="entry name" value="PfkB"/>
    <property type="match status" value="1"/>
</dbReference>
<proteinExistence type="predicted"/>
<keyword evidence="2" id="KW-0808">Transferase</keyword>
<dbReference type="SUPFAM" id="SSF53613">
    <property type="entry name" value="Ribokinase-like"/>
    <property type="match status" value="1"/>
</dbReference>
<name>A0A158CW01_9BURK</name>
<dbReference type="Gene3D" id="3.40.1190.20">
    <property type="match status" value="1"/>
</dbReference>
<accession>A0A158CW01</accession>
<comment type="caution">
    <text evidence="2">The sequence shown here is derived from an EMBL/GenBank/DDBJ whole genome shotgun (WGS) entry which is preliminary data.</text>
</comment>
<dbReference type="InterPro" id="IPR029056">
    <property type="entry name" value="Ribokinase-like"/>
</dbReference>
<dbReference type="STRING" id="1777140.AWB79_06093"/>
<dbReference type="GO" id="GO:0016301">
    <property type="term" value="F:kinase activity"/>
    <property type="evidence" value="ECO:0007669"/>
    <property type="project" value="UniProtKB-KW"/>
</dbReference>
<dbReference type="InterPro" id="IPR011611">
    <property type="entry name" value="PfkB_dom"/>
</dbReference>
<keyword evidence="3" id="KW-1185">Reference proteome</keyword>
<gene>
    <name evidence="2" type="ORF">AWB79_06093</name>
</gene>
<protein>
    <submittedName>
        <fullName evidence="2">PfkB family carbohydrate kinase</fullName>
    </submittedName>
</protein>
<organism evidence="2 3">
    <name type="scientific">Caballeronia hypogeia</name>
    <dbReference type="NCBI Taxonomy" id="1777140"/>
    <lineage>
        <taxon>Bacteria</taxon>
        <taxon>Pseudomonadati</taxon>
        <taxon>Pseudomonadota</taxon>
        <taxon>Betaproteobacteria</taxon>
        <taxon>Burkholderiales</taxon>
        <taxon>Burkholderiaceae</taxon>
        <taxon>Caballeronia</taxon>
    </lineage>
</organism>
<evidence type="ECO:0000313" key="2">
    <source>
        <dbReference type="EMBL" id="SAK86562.1"/>
    </source>
</evidence>
<feature type="domain" description="Carbohydrate kinase PfkB" evidence="1">
    <location>
        <begin position="31"/>
        <end position="135"/>
    </location>
</feature>
<dbReference type="EMBL" id="FCOA02000029">
    <property type="protein sequence ID" value="SAK86562.1"/>
    <property type="molecule type" value="Genomic_DNA"/>
</dbReference>
<reference evidence="2" key="1">
    <citation type="submission" date="2016-01" db="EMBL/GenBank/DDBJ databases">
        <authorList>
            <person name="Peeters C."/>
        </authorList>
    </citation>
    <scope>NUCLEOTIDE SEQUENCE</scope>
    <source>
        <strain evidence="2">LMG 29322</strain>
    </source>
</reference>
<evidence type="ECO:0000313" key="3">
    <source>
        <dbReference type="Proteomes" id="UP000054851"/>
    </source>
</evidence>
<dbReference type="AlphaFoldDB" id="A0A158CW01"/>
<keyword evidence="2" id="KW-0418">Kinase</keyword>